<feature type="domain" description="ABC transmembrane type-1" evidence="8">
    <location>
        <begin position="100"/>
        <end position="301"/>
    </location>
</feature>
<sequence length="315" mass="32733">MLTFVARRLVQAVLVVFAAYVVSFVVLFLLPGDSVVSLYAGGDAGTAVDPAQLARLRAEFGFDRPLAVQFVTRLGAAFTGDFGHSLKTGRPVTDLIATALPQTLTLVGVSLVIAVVGGGALALLATYARRPWLRQTLMGLPSIGVSLPTFWVGLMLVQIFSFQLRAFPAIGNAGFASLVLPAITLALPGAAAVSQILAKSLRRTLAEPYVTTALAMGAKPAVIHFRDALRNAAIPALTMSGVLVANMIGGAVVVESVFSRAGLGQLTVSAVLSHDIPVVQGVIVLGAVIFVLVSLAVDLAYPAIDPRLRSLVVKG</sequence>
<evidence type="ECO:0000259" key="8">
    <source>
        <dbReference type="PROSITE" id="PS50928"/>
    </source>
</evidence>
<dbReference type="Proteomes" id="UP001330812">
    <property type="component" value="Chromosome"/>
</dbReference>
<reference evidence="9 10" key="1">
    <citation type="journal article" date="2015" name="Int. J. Syst. Evol. Microbiol.">
        <title>Amycolatopsis rhabdoformis sp. nov., an actinomycete isolated from a tropical forest soil.</title>
        <authorList>
            <person name="Souza W.R."/>
            <person name="Silva R.E."/>
            <person name="Goodfellow M."/>
            <person name="Busarakam K."/>
            <person name="Figueiro F.S."/>
            <person name="Ferreira D."/>
            <person name="Rodrigues-Filho E."/>
            <person name="Moraes L.A.B."/>
            <person name="Zucchi T.D."/>
        </authorList>
    </citation>
    <scope>NUCLEOTIDE SEQUENCE [LARGE SCALE GENOMIC DNA]</scope>
    <source>
        <strain evidence="9 10">NCIMB 14900</strain>
    </source>
</reference>
<evidence type="ECO:0000256" key="3">
    <source>
        <dbReference type="ARBA" id="ARBA00022475"/>
    </source>
</evidence>
<keyword evidence="3" id="KW-1003">Cell membrane</keyword>
<organism evidence="9 10">
    <name type="scientific">Amycolatopsis rhabdoformis</name>
    <dbReference type="NCBI Taxonomy" id="1448059"/>
    <lineage>
        <taxon>Bacteria</taxon>
        <taxon>Bacillati</taxon>
        <taxon>Actinomycetota</taxon>
        <taxon>Actinomycetes</taxon>
        <taxon>Pseudonocardiales</taxon>
        <taxon>Pseudonocardiaceae</taxon>
        <taxon>Amycolatopsis</taxon>
    </lineage>
</organism>
<keyword evidence="5 7" id="KW-1133">Transmembrane helix</keyword>
<feature type="transmembrane region" description="Helical" evidence="7">
    <location>
        <begin position="173"/>
        <end position="193"/>
    </location>
</feature>
<dbReference type="EMBL" id="CP142149">
    <property type="protein sequence ID" value="WSE34337.1"/>
    <property type="molecule type" value="Genomic_DNA"/>
</dbReference>
<evidence type="ECO:0000256" key="1">
    <source>
        <dbReference type="ARBA" id="ARBA00004651"/>
    </source>
</evidence>
<dbReference type="PANTHER" id="PTHR43163:SF6">
    <property type="entry name" value="DIPEPTIDE TRANSPORT SYSTEM PERMEASE PROTEIN DPPB-RELATED"/>
    <property type="match status" value="1"/>
</dbReference>
<dbReference type="PROSITE" id="PS50928">
    <property type="entry name" value="ABC_TM1"/>
    <property type="match status" value="1"/>
</dbReference>
<evidence type="ECO:0000256" key="2">
    <source>
        <dbReference type="ARBA" id="ARBA00022448"/>
    </source>
</evidence>
<keyword evidence="10" id="KW-1185">Reference proteome</keyword>
<dbReference type="InterPro" id="IPR035906">
    <property type="entry name" value="MetI-like_sf"/>
</dbReference>
<dbReference type="SUPFAM" id="SSF161098">
    <property type="entry name" value="MetI-like"/>
    <property type="match status" value="1"/>
</dbReference>
<evidence type="ECO:0000256" key="4">
    <source>
        <dbReference type="ARBA" id="ARBA00022692"/>
    </source>
</evidence>
<evidence type="ECO:0000313" key="10">
    <source>
        <dbReference type="Proteomes" id="UP001330812"/>
    </source>
</evidence>
<evidence type="ECO:0000313" key="9">
    <source>
        <dbReference type="EMBL" id="WSE34337.1"/>
    </source>
</evidence>
<feature type="transmembrane region" description="Helical" evidence="7">
    <location>
        <begin position="104"/>
        <end position="125"/>
    </location>
</feature>
<dbReference type="Pfam" id="PF19300">
    <property type="entry name" value="BPD_transp_1_N"/>
    <property type="match status" value="1"/>
</dbReference>
<dbReference type="PANTHER" id="PTHR43163">
    <property type="entry name" value="DIPEPTIDE TRANSPORT SYSTEM PERMEASE PROTEIN DPPB-RELATED"/>
    <property type="match status" value="1"/>
</dbReference>
<dbReference type="InterPro" id="IPR000515">
    <property type="entry name" value="MetI-like"/>
</dbReference>
<comment type="subcellular location">
    <subcellularLocation>
        <location evidence="1 7">Cell membrane</location>
        <topology evidence="1 7">Multi-pass membrane protein</topology>
    </subcellularLocation>
</comment>
<feature type="transmembrane region" description="Helical" evidence="7">
    <location>
        <begin position="137"/>
        <end position="161"/>
    </location>
</feature>
<gene>
    <name evidence="9" type="ORF">VSH64_19935</name>
</gene>
<evidence type="ECO:0000256" key="6">
    <source>
        <dbReference type="ARBA" id="ARBA00023136"/>
    </source>
</evidence>
<keyword evidence="4 7" id="KW-0812">Transmembrane</keyword>
<dbReference type="InterPro" id="IPR045621">
    <property type="entry name" value="BPD_transp_1_N"/>
</dbReference>
<proteinExistence type="inferred from homology"/>
<comment type="similarity">
    <text evidence="7">Belongs to the binding-protein-dependent transport system permease family.</text>
</comment>
<dbReference type="RefSeq" id="WP_326837143.1">
    <property type="nucleotide sequence ID" value="NZ_CP142149.1"/>
</dbReference>
<protein>
    <submittedName>
        <fullName evidence="9">ABC transporter permease</fullName>
    </submittedName>
</protein>
<dbReference type="Pfam" id="PF00528">
    <property type="entry name" value="BPD_transp_1"/>
    <property type="match status" value="1"/>
</dbReference>
<name>A0ABZ1IKS8_9PSEU</name>
<keyword evidence="2 7" id="KW-0813">Transport</keyword>
<evidence type="ECO:0000256" key="7">
    <source>
        <dbReference type="RuleBase" id="RU363032"/>
    </source>
</evidence>
<feature type="transmembrane region" description="Helical" evidence="7">
    <location>
        <begin position="12"/>
        <end position="30"/>
    </location>
</feature>
<evidence type="ECO:0000256" key="5">
    <source>
        <dbReference type="ARBA" id="ARBA00022989"/>
    </source>
</evidence>
<accession>A0ABZ1IKS8</accession>
<feature type="transmembrane region" description="Helical" evidence="7">
    <location>
        <begin position="278"/>
        <end position="301"/>
    </location>
</feature>
<dbReference type="Gene3D" id="1.10.3720.10">
    <property type="entry name" value="MetI-like"/>
    <property type="match status" value="1"/>
</dbReference>
<dbReference type="CDD" id="cd06261">
    <property type="entry name" value="TM_PBP2"/>
    <property type="match status" value="1"/>
</dbReference>
<feature type="transmembrane region" description="Helical" evidence="7">
    <location>
        <begin position="236"/>
        <end position="258"/>
    </location>
</feature>
<keyword evidence="6 7" id="KW-0472">Membrane</keyword>